<accession>A0ABT0U7I4</accession>
<feature type="domain" description="Sulfatase N-terminal" evidence="4">
    <location>
        <begin position="25"/>
        <end position="325"/>
    </location>
</feature>
<dbReference type="Proteomes" id="UP001202961">
    <property type="component" value="Unassembled WGS sequence"/>
</dbReference>
<dbReference type="SUPFAM" id="SSF53649">
    <property type="entry name" value="Alkaline phosphatase-like"/>
    <property type="match status" value="1"/>
</dbReference>
<feature type="signal peptide" evidence="3">
    <location>
        <begin position="1"/>
        <end position="21"/>
    </location>
</feature>
<protein>
    <submittedName>
        <fullName evidence="5">Sulfatase</fullName>
    </submittedName>
</protein>
<keyword evidence="6" id="KW-1185">Reference proteome</keyword>
<evidence type="ECO:0000256" key="1">
    <source>
        <dbReference type="ARBA" id="ARBA00008779"/>
    </source>
</evidence>
<dbReference type="CDD" id="cd16026">
    <property type="entry name" value="GALNS_like"/>
    <property type="match status" value="1"/>
</dbReference>
<keyword evidence="2" id="KW-0378">Hydrolase</keyword>
<dbReference type="Pfam" id="PF00884">
    <property type="entry name" value="Sulfatase"/>
    <property type="match status" value="1"/>
</dbReference>
<name>A0ABT0U7I4_9BACT</name>
<organism evidence="5 6">
    <name type="scientific">Aporhodopirellula aestuarii</name>
    <dbReference type="NCBI Taxonomy" id="2950107"/>
    <lineage>
        <taxon>Bacteria</taxon>
        <taxon>Pseudomonadati</taxon>
        <taxon>Planctomycetota</taxon>
        <taxon>Planctomycetia</taxon>
        <taxon>Pirellulales</taxon>
        <taxon>Pirellulaceae</taxon>
        <taxon>Aporhodopirellula</taxon>
    </lineage>
</organism>
<dbReference type="PANTHER" id="PTHR42693:SF53">
    <property type="entry name" value="ENDO-4-O-SULFATASE"/>
    <property type="match status" value="1"/>
</dbReference>
<evidence type="ECO:0000256" key="2">
    <source>
        <dbReference type="ARBA" id="ARBA00022801"/>
    </source>
</evidence>
<gene>
    <name evidence="5" type="ORF">NB063_19685</name>
</gene>
<dbReference type="Gene3D" id="3.30.1120.10">
    <property type="match status" value="1"/>
</dbReference>
<proteinExistence type="inferred from homology"/>
<evidence type="ECO:0000313" key="6">
    <source>
        <dbReference type="Proteomes" id="UP001202961"/>
    </source>
</evidence>
<dbReference type="Pfam" id="PF14707">
    <property type="entry name" value="Sulfatase_C"/>
    <property type="match status" value="1"/>
</dbReference>
<evidence type="ECO:0000256" key="3">
    <source>
        <dbReference type="SAM" id="SignalP"/>
    </source>
</evidence>
<dbReference type="InterPro" id="IPR000917">
    <property type="entry name" value="Sulfatase_N"/>
</dbReference>
<comment type="caution">
    <text evidence="5">The sequence shown here is derived from an EMBL/GenBank/DDBJ whole genome shotgun (WGS) entry which is preliminary data.</text>
</comment>
<sequence length="453" mass="50844">MRPTPLVSVLSLCLLSTLTFAAEQPNFVIIFTDDQGYQDLGCYGSPDIKTPHIDRMAKEGMRFTSFYAQTVCGPSRAALLTGCYPMRTQRHQDDDVTMPHPALALSEITIPEILKPLGYQTAMIGKWDLAGRKPTFQIELNPGNQGFDYSFWTETSRDGPIREGARITIAKPDRSQLTTLYTDKAIEFLTENKDQPFFLYLAHVMPHAKLAVSRKFKGKSGGGLYGNVIEEIDHNVGRLLGHINQLGLDQNTYVIFTSDNGPWWIQGDQAGHCEPLRSAKTSTYDDGFRVPFIIRAPGKVPAGSTSDLVAANIDMLPTIAKLAGAEVPDDRVIDGVDLSEIIHGTKAELDRSFFFYQHQALRAVRQGKWKLHLPHSKLDRTKEGTTWQAHVPEQDRPYIEEPTLYNLDEDIGESTNVAKTHPEVVEELMNQLEFAKQDIGYHDQIGENSRRRK</sequence>
<comment type="similarity">
    <text evidence="1">Belongs to the sulfatase family.</text>
</comment>
<reference evidence="5 6" key="1">
    <citation type="journal article" date="2022" name="Syst. Appl. Microbiol.">
        <title>Rhodopirellula aestuarii sp. nov., a novel member of the genus Rhodopirellula isolated from brackish sediments collected in the Tagus River estuary, Portugal.</title>
        <authorList>
            <person name="Vitorino I.R."/>
            <person name="Klimek D."/>
            <person name="Calusinska M."/>
            <person name="Lobo-da-Cunha A."/>
            <person name="Vasconcelos V."/>
            <person name="Lage O.M."/>
        </authorList>
    </citation>
    <scope>NUCLEOTIDE SEQUENCE [LARGE SCALE GENOMIC DNA]</scope>
    <source>
        <strain evidence="5 6">ICT_H3.1</strain>
    </source>
</reference>
<dbReference type="EMBL" id="JAMQBK010000056">
    <property type="protein sequence ID" value="MCM2372841.1"/>
    <property type="molecule type" value="Genomic_DNA"/>
</dbReference>
<evidence type="ECO:0000259" key="4">
    <source>
        <dbReference type="Pfam" id="PF00884"/>
    </source>
</evidence>
<dbReference type="Gene3D" id="3.40.720.10">
    <property type="entry name" value="Alkaline Phosphatase, subunit A"/>
    <property type="match status" value="1"/>
</dbReference>
<dbReference type="InterPro" id="IPR017850">
    <property type="entry name" value="Alkaline_phosphatase_core_sf"/>
</dbReference>
<feature type="chain" id="PRO_5046741469" evidence="3">
    <location>
        <begin position="22"/>
        <end position="453"/>
    </location>
</feature>
<keyword evidence="3" id="KW-0732">Signal</keyword>
<dbReference type="InterPro" id="IPR050738">
    <property type="entry name" value="Sulfatase"/>
</dbReference>
<dbReference type="PANTHER" id="PTHR42693">
    <property type="entry name" value="ARYLSULFATASE FAMILY MEMBER"/>
    <property type="match status" value="1"/>
</dbReference>
<dbReference type="RefSeq" id="WP_250930476.1">
    <property type="nucleotide sequence ID" value="NZ_JAMQBK010000056.1"/>
</dbReference>
<evidence type="ECO:0000313" key="5">
    <source>
        <dbReference type="EMBL" id="MCM2372841.1"/>
    </source>
</evidence>